<evidence type="ECO:0000256" key="13">
    <source>
        <dbReference type="PIRNR" id="PIRNR016636"/>
    </source>
</evidence>
<feature type="transmembrane region" description="Helical" evidence="14">
    <location>
        <begin position="308"/>
        <end position="333"/>
    </location>
</feature>
<evidence type="ECO:0000256" key="7">
    <source>
        <dbReference type="ARBA" id="ARBA00022692"/>
    </source>
</evidence>
<keyword evidence="11 13" id="KW-0012">Acyltransferase</keyword>
<evidence type="ECO:0000256" key="4">
    <source>
        <dbReference type="ARBA" id="ARBA00016084"/>
    </source>
</evidence>
<comment type="similarity">
    <text evidence="3 13">Belongs to the membrane-bound acyltransferase family.</text>
</comment>
<evidence type="ECO:0000256" key="12">
    <source>
        <dbReference type="ARBA" id="ARBA00031030"/>
    </source>
</evidence>
<comment type="pathway">
    <text evidence="2">Glycan biosynthesis; alginate biosynthesis.</text>
</comment>
<feature type="transmembrane region" description="Helical" evidence="14">
    <location>
        <begin position="353"/>
        <end position="373"/>
    </location>
</feature>
<evidence type="ECO:0000256" key="9">
    <source>
        <dbReference type="ARBA" id="ARBA00022989"/>
    </source>
</evidence>
<keyword evidence="9 14" id="KW-1133">Transmembrane helix</keyword>
<dbReference type="Proteomes" id="UP000680158">
    <property type="component" value="Unassembled WGS sequence"/>
</dbReference>
<sequence length="478" mass="54572">MIFSTVTFLFYFLPLFLIIYFALPFRNTTLLIASLIFYAWGEPQNLDLLVISILLNYGFGLAIGEAKSRGRSGKPALILGIVVNLLGLTYFKYFNFLMDGIGNVFMSANFSVPEFEKITLPLGISFFTFHAISYLVDVYREKTKCEKNVFALSTYITMFPQLIAGPIIRFSTVARQLHQRNHTWSRVDLGVQIFIVGLAQKVLIANTLALPADKIFAVASNDLSFVVAWLGIVCYSLQIYFDFFGYSNMAIGLGLVLGFTFPRNFNLPYLSRSLTEFWQRWHLSLSRWFRDYLYIPLGGNRLAPWRTYLNLLIVFFLCGLWHGASWTFVFWGLFHGFFLVIERAGGEALLKRLPSLVRHCYTLIVVMIAWVFFRSDSFSQASSFLYAMFGLNRFHIAAAPVGSFLNGMTTAALIIGIFLALPAKNIAINLVQVYRRSVMVRMDWLFGIVRRVWLLAIFTFSAVSLASGAYNPFIYFRF</sequence>
<dbReference type="EMBL" id="JAGSPM010000014">
    <property type="protein sequence ID" value="MBR7748262.1"/>
    <property type="molecule type" value="Genomic_DNA"/>
</dbReference>
<feature type="transmembrane region" description="Helical" evidence="14">
    <location>
        <begin position="411"/>
        <end position="431"/>
    </location>
</feature>
<evidence type="ECO:0000313" key="16">
    <source>
        <dbReference type="Proteomes" id="UP000680158"/>
    </source>
</evidence>
<evidence type="ECO:0000256" key="8">
    <source>
        <dbReference type="ARBA" id="ARBA00022841"/>
    </source>
</evidence>
<evidence type="ECO:0000256" key="10">
    <source>
        <dbReference type="ARBA" id="ARBA00023136"/>
    </source>
</evidence>
<keyword evidence="8" id="KW-0016">Alginate biosynthesis</keyword>
<feature type="transmembrane region" description="Helical" evidence="14">
    <location>
        <begin position="76"/>
        <end position="98"/>
    </location>
</feature>
<evidence type="ECO:0000256" key="3">
    <source>
        <dbReference type="ARBA" id="ARBA00010323"/>
    </source>
</evidence>
<dbReference type="GO" id="GO:0005886">
    <property type="term" value="C:plasma membrane"/>
    <property type="evidence" value="ECO:0007669"/>
    <property type="project" value="UniProtKB-SubCell"/>
</dbReference>
<dbReference type="PIRSF" id="PIRSF500217">
    <property type="entry name" value="AlgI"/>
    <property type="match status" value="1"/>
</dbReference>
<evidence type="ECO:0000256" key="2">
    <source>
        <dbReference type="ARBA" id="ARBA00005182"/>
    </source>
</evidence>
<evidence type="ECO:0000256" key="6">
    <source>
        <dbReference type="ARBA" id="ARBA00022679"/>
    </source>
</evidence>
<evidence type="ECO:0000256" key="11">
    <source>
        <dbReference type="ARBA" id="ARBA00023315"/>
    </source>
</evidence>
<feature type="transmembrane region" description="Helical" evidence="14">
    <location>
        <begin position="247"/>
        <end position="265"/>
    </location>
</feature>
<protein>
    <recommendedName>
        <fullName evidence="4">Probable alginate O-acetylase AlgI</fullName>
    </recommendedName>
    <alternativeName>
        <fullName evidence="12">Alginate biosynthesis protein AlgI</fullName>
    </alternativeName>
</protein>
<keyword evidence="5 13" id="KW-1003">Cell membrane</keyword>
<evidence type="ECO:0000256" key="1">
    <source>
        <dbReference type="ARBA" id="ARBA00004651"/>
    </source>
</evidence>
<evidence type="ECO:0000256" key="5">
    <source>
        <dbReference type="ARBA" id="ARBA00022475"/>
    </source>
</evidence>
<dbReference type="InterPro" id="IPR004299">
    <property type="entry name" value="MBOAT_fam"/>
</dbReference>
<dbReference type="RefSeq" id="WP_212685591.1">
    <property type="nucleotide sequence ID" value="NZ_JAGSPM010000014.1"/>
</dbReference>
<keyword evidence="10 13" id="KW-0472">Membrane</keyword>
<keyword evidence="6 13" id="KW-0808">Transferase</keyword>
<dbReference type="GO" id="GO:0016746">
    <property type="term" value="F:acyltransferase activity"/>
    <property type="evidence" value="ECO:0007669"/>
    <property type="project" value="UniProtKB-KW"/>
</dbReference>
<dbReference type="InterPro" id="IPR024194">
    <property type="entry name" value="Ac/AlaTfrase_AlgI/DltB"/>
</dbReference>
<dbReference type="PIRSF" id="PIRSF016636">
    <property type="entry name" value="AlgI_DltB"/>
    <property type="match status" value="1"/>
</dbReference>
<gene>
    <name evidence="15" type="ORF">KDM92_16885</name>
</gene>
<dbReference type="PANTHER" id="PTHR13285:SF23">
    <property type="entry name" value="TEICHOIC ACID D-ALANYLTRANSFERASE"/>
    <property type="match status" value="1"/>
</dbReference>
<dbReference type="AlphaFoldDB" id="A0A941DJZ3"/>
<dbReference type="InterPro" id="IPR051085">
    <property type="entry name" value="MB_O-acyltransferase"/>
</dbReference>
<feature type="transmembrane region" description="Helical" evidence="14">
    <location>
        <begin position="148"/>
        <end position="169"/>
    </location>
</feature>
<keyword evidence="7 14" id="KW-0812">Transmembrane</keyword>
<evidence type="ECO:0000256" key="14">
    <source>
        <dbReference type="SAM" id="Phobius"/>
    </source>
</evidence>
<feature type="transmembrane region" description="Helical" evidence="14">
    <location>
        <begin position="46"/>
        <end position="64"/>
    </location>
</feature>
<keyword evidence="16" id="KW-1185">Reference proteome</keyword>
<feature type="transmembrane region" description="Helical" evidence="14">
    <location>
        <begin position="118"/>
        <end position="136"/>
    </location>
</feature>
<organism evidence="15 16">
    <name type="scientific">Undibacterium baiyunense</name>
    <dbReference type="NCBI Taxonomy" id="2828731"/>
    <lineage>
        <taxon>Bacteria</taxon>
        <taxon>Pseudomonadati</taxon>
        <taxon>Pseudomonadota</taxon>
        <taxon>Betaproteobacteria</taxon>
        <taxon>Burkholderiales</taxon>
        <taxon>Oxalobacteraceae</taxon>
        <taxon>Undibacterium</taxon>
    </lineage>
</organism>
<reference evidence="15 16" key="1">
    <citation type="submission" date="2021-04" db="EMBL/GenBank/DDBJ databases">
        <title>novel species isolated from subtropical streams in China.</title>
        <authorList>
            <person name="Lu H."/>
        </authorList>
    </citation>
    <scope>NUCLEOTIDE SEQUENCE [LARGE SCALE GENOMIC DNA]</scope>
    <source>
        <strain evidence="15 16">BYS107W</strain>
    </source>
</reference>
<accession>A0A941DJZ3</accession>
<evidence type="ECO:0000313" key="15">
    <source>
        <dbReference type="EMBL" id="MBR7748262.1"/>
    </source>
</evidence>
<feature type="transmembrane region" description="Helical" evidence="14">
    <location>
        <begin position="12"/>
        <end position="40"/>
    </location>
</feature>
<feature type="transmembrane region" description="Helical" evidence="14">
    <location>
        <begin position="223"/>
        <end position="241"/>
    </location>
</feature>
<feature type="transmembrane region" description="Helical" evidence="14">
    <location>
        <begin position="452"/>
        <end position="470"/>
    </location>
</feature>
<comment type="subcellular location">
    <subcellularLocation>
        <location evidence="1">Cell membrane</location>
        <topology evidence="1">Multi-pass membrane protein</topology>
    </subcellularLocation>
</comment>
<dbReference type="InterPro" id="IPR028362">
    <property type="entry name" value="AlgI"/>
</dbReference>
<proteinExistence type="inferred from homology"/>
<comment type="caution">
    <text evidence="15">The sequence shown here is derived from an EMBL/GenBank/DDBJ whole genome shotgun (WGS) entry which is preliminary data.</text>
</comment>
<dbReference type="PANTHER" id="PTHR13285">
    <property type="entry name" value="ACYLTRANSFERASE"/>
    <property type="match status" value="1"/>
</dbReference>
<name>A0A941DJZ3_9BURK</name>
<dbReference type="Pfam" id="PF03062">
    <property type="entry name" value="MBOAT"/>
    <property type="match status" value="1"/>
</dbReference>
<dbReference type="GO" id="GO:0042121">
    <property type="term" value="P:alginic acid biosynthetic process"/>
    <property type="evidence" value="ECO:0007669"/>
    <property type="project" value="UniProtKB-KW"/>
</dbReference>